<accession>A0A645JM22</accession>
<evidence type="ECO:0000313" key="1">
    <source>
        <dbReference type="EMBL" id="MPN61374.1"/>
    </source>
</evidence>
<gene>
    <name evidence="1" type="ORF">SDC9_209110</name>
</gene>
<reference evidence="1" key="1">
    <citation type="submission" date="2019-08" db="EMBL/GenBank/DDBJ databases">
        <authorList>
            <person name="Kucharzyk K."/>
            <person name="Murdoch R.W."/>
            <person name="Higgins S."/>
            <person name="Loffler F."/>
        </authorList>
    </citation>
    <scope>NUCLEOTIDE SEQUENCE</scope>
</reference>
<dbReference type="AlphaFoldDB" id="A0A645JM22"/>
<proteinExistence type="predicted"/>
<comment type="caution">
    <text evidence="1">The sequence shown here is derived from an EMBL/GenBank/DDBJ whole genome shotgun (WGS) entry which is preliminary data.</text>
</comment>
<dbReference type="EMBL" id="VSSQ01137899">
    <property type="protein sequence ID" value="MPN61374.1"/>
    <property type="molecule type" value="Genomic_DNA"/>
</dbReference>
<dbReference type="Gene3D" id="3.30.360.10">
    <property type="entry name" value="Dihydrodipicolinate Reductase, domain 2"/>
    <property type="match status" value="1"/>
</dbReference>
<sequence>MYEIALWEDSIVESGNDIMFAINIPQEAVTIPETIDAVRAATGMQKDRLEGVAKTNEYLGLGKWK</sequence>
<name>A0A645JM22_9ZZZZ</name>
<protein>
    <submittedName>
        <fullName evidence="1">Uncharacterized protein</fullName>
    </submittedName>
</protein>
<organism evidence="1">
    <name type="scientific">bioreactor metagenome</name>
    <dbReference type="NCBI Taxonomy" id="1076179"/>
    <lineage>
        <taxon>unclassified sequences</taxon>
        <taxon>metagenomes</taxon>
        <taxon>ecological metagenomes</taxon>
    </lineage>
</organism>